<dbReference type="RefSeq" id="XP_004182215.1">
    <property type="nucleotide sequence ID" value="XM_004182167.1"/>
</dbReference>
<proteinExistence type="predicted"/>
<reference evidence="1 2" key="1">
    <citation type="journal article" date="2011" name="Proc. Natl. Acad. Sci. U.S.A.">
        <title>Evolutionary erosion of yeast sex chromosomes by mating-type switching accidents.</title>
        <authorList>
            <person name="Gordon J.L."/>
            <person name="Armisen D."/>
            <person name="Proux-Wera E."/>
            <person name="Oheigeartaigh S.S."/>
            <person name="Byrne K.P."/>
            <person name="Wolfe K.H."/>
        </authorList>
    </citation>
    <scope>NUCLEOTIDE SEQUENCE [LARGE SCALE GENOMIC DNA]</scope>
    <source>
        <strain evidence="2">ATCC 34711 / CBS 6284 / DSM 70876 / NBRC 10599 / NRRL Y-10934 / UCD 77-7</strain>
    </source>
</reference>
<evidence type="ECO:0000313" key="1">
    <source>
        <dbReference type="EMBL" id="CCH62696.1"/>
    </source>
</evidence>
<dbReference type="KEGG" id="tbl:TBLA_0I00320"/>
<dbReference type="Proteomes" id="UP000002866">
    <property type="component" value="Chromosome 9"/>
</dbReference>
<name>I2H8J4_HENB6</name>
<accession>I2H8J4</accession>
<sequence length="241" mass="28442">MRVEYHCKRDECMNNEVFVEGDMDINIDKLQICRLRNNSLYDDCCNYTGSWYAANTETIVVRQASWQPKKKTILVAKFADVDGNYPREYRRRKDEGEIVGAVWKDIAMKERASKVMIKSFPIELCYKLHGVNMLFVGRFSKAKVVALQKYFKNLQEYLIYHGGYGNRNEIIEALCRKPVDFFLCERTTATTYNYSFRFNRPMVNAKTFEKYRKQFVDGVKSEARTRVHHPSVFKFHINTLV</sequence>
<organism evidence="1 2">
    <name type="scientific">Henningerozyma blattae (strain ATCC 34711 / CBS 6284 / DSM 70876 / NBRC 10599 / NRRL Y-10934 / UCD 77-7)</name>
    <name type="common">Yeast</name>
    <name type="synonym">Tetrapisispora blattae</name>
    <dbReference type="NCBI Taxonomy" id="1071380"/>
    <lineage>
        <taxon>Eukaryota</taxon>
        <taxon>Fungi</taxon>
        <taxon>Dikarya</taxon>
        <taxon>Ascomycota</taxon>
        <taxon>Saccharomycotina</taxon>
        <taxon>Saccharomycetes</taxon>
        <taxon>Saccharomycetales</taxon>
        <taxon>Saccharomycetaceae</taxon>
        <taxon>Henningerozyma</taxon>
    </lineage>
</organism>
<dbReference type="EMBL" id="HE806324">
    <property type="protein sequence ID" value="CCH62696.1"/>
    <property type="molecule type" value="Genomic_DNA"/>
</dbReference>
<dbReference type="GeneID" id="14497901"/>
<dbReference type="InParanoid" id="I2H8J4"/>
<evidence type="ECO:0000313" key="2">
    <source>
        <dbReference type="Proteomes" id="UP000002866"/>
    </source>
</evidence>
<protein>
    <submittedName>
        <fullName evidence="1">Uncharacterized protein</fullName>
    </submittedName>
</protein>
<dbReference type="AlphaFoldDB" id="I2H8J4"/>
<gene>
    <name evidence="1" type="primary">TBLA0I00320</name>
    <name evidence="1" type="ORF">TBLA_0I00320</name>
</gene>
<dbReference type="HOGENOM" id="CLU_1152408_0_0_1"/>
<keyword evidence="2" id="KW-1185">Reference proteome</keyword>